<dbReference type="EMBL" id="CM001487">
    <property type="protein sequence ID" value="EIM57603.1"/>
    <property type="molecule type" value="Genomic_DNA"/>
</dbReference>
<keyword evidence="2" id="KW-0119">Carbohydrate metabolism</keyword>
<evidence type="ECO:0000256" key="5">
    <source>
        <dbReference type="SAM" id="MobiDB-lite"/>
    </source>
</evidence>
<keyword evidence="1 8" id="KW-0378">Hydrolase</keyword>
<dbReference type="SUPFAM" id="SSF48208">
    <property type="entry name" value="Six-hairpin glycosidases"/>
    <property type="match status" value="1"/>
</dbReference>
<evidence type="ECO:0000259" key="7">
    <source>
        <dbReference type="Pfam" id="PF00759"/>
    </source>
</evidence>
<feature type="signal peptide" evidence="6">
    <location>
        <begin position="1"/>
        <end position="33"/>
    </location>
</feature>
<gene>
    <name evidence="8" type="ORF">EubceDRAFT1_1827</name>
</gene>
<protein>
    <submittedName>
        <fullName evidence="8">Glycosyl hydrolase family 9</fullName>
    </submittedName>
</protein>
<keyword evidence="4" id="KW-0624">Polysaccharide degradation</keyword>
<dbReference type="HOGENOM" id="CLU_008926_1_5_9"/>
<evidence type="ECO:0000256" key="1">
    <source>
        <dbReference type="ARBA" id="ARBA00022801"/>
    </source>
</evidence>
<organism evidence="8 9">
    <name type="scientific">Eubacterium cellulosolvens (strain ATCC 43171 / JCM 9499 / 6)</name>
    <name type="common">Cillobacterium cellulosolvens</name>
    <dbReference type="NCBI Taxonomy" id="633697"/>
    <lineage>
        <taxon>Bacteria</taxon>
        <taxon>Bacillati</taxon>
        <taxon>Bacillota</taxon>
        <taxon>Clostridia</taxon>
        <taxon>Eubacteriales</taxon>
        <taxon>Eubacteriaceae</taxon>
        <taxon>Eubacterium</taxon>
    </lineage>
</organism>
<evidence type="ECO:0000256" key="3">
    <source>
        <dbReference type="ARBA" id="ARBA00023295"/>
    </source>
</evidence>
<feature type="region of interest" description="Disordered" evidence="5">
    <location>
        <begin position="498"/>
        <end position="556"/>
    </location>
</feature>
<dbReference type="GO" id="GO:0000272">
    <property type="term" value="P:polysaccharide catabolic process"/>
    <property type="evidence" value="ECO:0007669"/>
    <property type="project" value="UniProtKB-KW"/>
</dbReference>
<accession>I5AUY0</accession>
<reference evidence="8 9" key="1">
    <citation type="submission" date="2010-08" db="EMBL/GenBank/DDBJ databases">
        <authorList>
            <consortium name="US DOE Joint Genome Institute (JGI-PGF)"/>
            <person name="Lucas S."/>
            <person name="Copeland A."/>
            <person name="Lapidus A."/>
            <person name="Cheng J.-F."/>
            <person name="Bruce D."/>
            <person name="Goodwin L."/>
            <person name="Pitluck S."/>
            <person name="Land M.L."/>
            <person name="Hauser L."/>
            <person name="Chang Y.-J."/>
            <person name="Anderson I.J."/>
            <person name="Johnson E."/>
            <person name="Mulhopadhyay B."/>
            <person name="Kyrpides N."/>
            <person name="Woyke T.J."/>
        </authorList>
    </citation>
    <scope>NUCLEOTIDE SEQUENCE [LARGE SCALE GENOMIC DNA]</scope>
    <source>
        <strain evidence="8 9">6</strain>
    </source>
</reference>
<dbReference type="STRING" id="633697.EubceDRAFT1_1827"/>
<evidence type="ECO:0000256" key="6">
    <source>
        <dbReference type="SAM" id="SignalP"/>
    </source>
</evidence>
<evidence type="ECO:0000313" key="9">
    <source>
        <dbReference type="Proteomes" id="UP000005753"/>
    </source>
</evidence>
<feature type="domain" description="Glycoside hydrolase family 9" evidence="7">
    <location>
        <begin position="39"/>
        <end position="475"/>
    </location>
</feature>
<dbReference type="Gene3D" id="1.50.10.10">
    <property type="match status" value="1"/>
</dbReference>
<dbReference type="InterPro" id="IPR008928">
    <property type="entry name" value="6-hairpin_glycosidase_sf"/>
</dbReference>
<evidence type="ECO:0000256" key="4">
    <source>
        <dbReference type="ARBA" id="ARBA00023326"/>
    </source>
</evidence>
<dbReference type="InterPro" id="IPR012341">
    <property type="entry name" value="6hp_glycosidase-like_sf"/>
</dbReference>
<feature type="compositionally biased region" description="Low complexity" evidence="5">
    <location>
        <begin position="512"/>
        <end position="539"/>
    </location>
</feature>
<evidence type="ECO:0000313" key="8">
    <source>
        <dbReference type="EMBL" id="EIM57603.1"/>
    </source>
</evidence>
<dbReference type="InterPro" id="IPR001701">
    <property type="entry name" value="Glyco_hydro_9"/>
</dbReference>
<feature type="chain" id="PRO_5003699194" evidence="6">
    <location>
        <begin position="34"/>
        <end position="573"/>
    </location>
</feature>
<keyword evidence="3" id="KW-0326">Glycosidase</keyword>
<evidence type="ECO:0000256" key="2">
    <source>
        <dbReference type="ARBA" id="ARBA00023277"/>
    </source>
</evidence>
<sequence>MKKKGLKRLAVSLIGAASIAAGSLAVPAVPAQAATNSQYAEALKFAFYFWDANQCGADAADNGFTWRSGCHTYDEQCSFSNCVNLNGEAKSLIKAQNGGHDYVDLSGGYHDCGDHIKYQTTMGFGGSSIGLSYYMHPEVFKNAGVENHAKYIMKEMSEYFIRCTVLNNSGEVAAFCYLVGDESDHNYWGSPEKQPGPRKSYWADASHPSSNAAGEMSATLASASMMLKNDDPTFAKKCLKYAKALQAFAQAHPGNTGTGCGGMYSSSSEWDDICWAKAWCDLAEKGDFTPVEYRNGGYQTPAGIQYDGWWNSWDKVWGGYAMLAVAAGHDEYLKVVEENANKCSQTAGSGQYIMVGGSWGSSRYNCSWQAYNYLLHQKKGDTSRLNAAKNQMDYLLGNNPANKSYVIGVGNQWAKQVHHRAANPDVHNGNPNSKYVLYGCMTGGPMDEGGTYQDQWDSYQCTEPGTDYEGCFVTAIVNLCASLKYYDTSLADDIIKSSSEISDPYGGGSGAKPTPTKKVTPTPTKKVTPTPTKKVTPVPTKRPTPTPNAGKKVRYSRLDLDGRVSWSDLIATK</sequence>
<dbReference type="GO" id="GO:0004553">
    <property type="term" value="F:hydrolase activity, hydrolyzing O-glycosyl compounds"/>
    <property type="evidence" value="ECO:0007669"/>
    <property type="project" value="InterPro"/>
</dbReference>
<name>I5AUY0_EUBC6</name>
<dbReference type="OrthoDB" id="9758662at2"/>
<dbReference type="Proteomes" id="UP000005753">
    <property type="component" value="Chromosome"/>
</dbReference>
<dbReference type="PANTHER" id="PTHR22298">
    <property type="entry name" value="ENDO-1,4-BETA-GLUCANASE"/>
    <property type="match status" value="1"/>
</dbReference>
<keyword evidence="9" id="KW-1185">Reference proteome</keyword>
<dbReference type="Pfam" id="PF00759">
    <property type="entry name" value="Glyco_hydro_9"/>
    <property type="match status" value="1"/>
</dbReference>
<reference evidence="8 9" key="2">
    <citation type="submission" date="2012-02" db="EMBL/GenBank/DDBJ databases">
        <title>Improved High-Quality Draft sequence of Eubacterium cellulosolvens 6.</title>
        <authorList>
            <consortium name="US DOE Joint Genome Institute"/>
            <person name="Lucas S."/>
            <person name="Han J."/>
            <person name="Lapidus A."/>
            <person name="Cheng J.-F."/>
            <person name="Goodwin L."/>
            <person name="Pitluck S."/>
            <person name="Peters L."/>
            <person name="Mikhailova N."/>
            <person name="Gu W."/>
            <person name="Detter J.C."/>
            <person name="Han C."/>
            <person name="Tapia R."/>
            <person name="Land M."/>
            <person name="Hauser L."/>
            <person name="Kyrpides N."/>
            <person name="Ivanova N."/>
            <person name="Pagani I."/>
            <person name="Johnson E."/>
            <person name="Mukhopadhyay B."/>
            <person name="Anderson I."/>
            <person name="Woyke T."/>
        </authorList>
    </citation>
    <scope>NUCLEOTIDE SEQUENCE [LARGE SCALE GENOMIC DNA]</scope>
    <source>
        <strain evidence="8 9">6</strain>
    </source>
</reference>
<keyword evidence="6" id="KW-0732">Signal</keyword>
<dbReference type="AlphaFoldDB" id="I5AUY0"/>
<proteinExistence type="predicted"/>
<dbReference type="eggNOG" id="COG4733">
    <property type="taxonomic scope" value="Bacteria"/>
</dbReference>